<dbReference type="EMBL" id="POAF01000001">
    <property type="protein sequence ID" value="RBM04070.1"/>
    <property type="molecule type" value="Genomic_DNA"/>
</dbReference>
<dbReference type="Proteomes" id="UP000252167">
    <property type="component" value="Unassembled WGS sequence"/>
</dbReference>
<accession>A0A365YP85</accession>
<evidence type="ECO:0000313" key="1">
    <source>
        <dbReference type="EMBL" id="RBM04070.1"/>
    </source>
</evidence>
<protein>
    <submittedName>
        <fullName evidence="1">DUF2278 domain-containing protein</fullName>
    </submittedName>
</protein>
<name>A0A365YP85_9MICC</name>
<dbReference type="Pfam" id="PF10042">
    <property type="entry name" value="DUF2278"/>
    <property type="match status" value="1"/>
</dbReference>
<evidence type="ECO:0000313" key="2">
    <source>
        <dbReference type="Proteomes" id="UP000252167"/>
    </source>
</evidence>
<keyword evidence="2" id="KW-1185">Reference proteome</keyword>
<dbReference type="RefSeq" id="WP_113606397.1">
    <property type="nucleotide sequence ID" value="NZ_CM125969.1"/>
</dbReference>
<proteinExistence type="predicted"/>
<dbReference type="AlphaFoldDB" id="A0A365YP85"/>
<dbReference type="InterPro" id="IPR019268">
    <property type="entry name" value="DUF2278"/>
</dbReference>
<reference evidence="1 2" key="1">
    <citation type="submission" date="2018-01" db="EMBL/GenBank/DDBJ databases">
        <title>Glutamicibacter soli strain NHPC-3 Whole genome sequence and assembly.</title>
        <authorList>
            <person name="Choudhury P."/>
            <person name="Gupta D."/>
            <person name="Sengupta K."/>
            <person name="Jawed A."/>
            <person name="Sultana N."/>
            <person name="Saha P."/>
        </authorList>
    </citation>
    <scope>NUCLEOTIDE SEQUENCE [LARGE SCALE GENOMIC DNA]</scope>
    <source>
        <strain evidence="1 2">NHPC-3</strain>
    </source>
</reference>
<gene>
    <name evidence="1" type="ORF">C1H84_01880</name>
</gene>
<organism evidence="1 2">
    <name type="scientific">Glutamicibacter soli</name>
    <dbReference type="NCBI Taxonomy" id="453836"/>
    <lineage>
        <taxon>Bacteria</taxon>
        <taxon>Bacillati</taxon>
        <taxon>Actinomycetota</taxon>
        <taxon>Actinomycetes</taxon>
        <taxon>Micrococcales</taxon>
        <taxon>Micrococcaceae</taxon>
        <taxon>Glutamicibacter</taxon>
    </lineage>
</organism>
<comment type="caution">
    <text evidence="1">The sequence shown here is derived from an EMBL/GenBank/DDBJ whole genome shotgun (WGS) entry which is preliminary data.</text>
</comment>
<sequence length="219" mass="24142">MPLANGYGVLIGTLHDYYRDPPDDFGRYYHGNLVIHAPAGNYKCAIDVDPKNMPDGVQWRTVRLRALDFAALSSLADGWHPLASDPSSGALDYIRAAVLHPPVIVHLLRFSSCLNRLLAWLRWNPPWKSGTGFQALTELESVIYAGTRFFVFGEPFSSGLGVHNVHQNQGDPVGGGHDAENWIWQDGGTIVLKPDGSLLGFLNKFQTQSFKTDQTGRPA</sequence>